<sequence length="41" mass="4444">PYTPTKGKVKTKDVQDGRTGANPNSAVANSRQKLERNESSL</sequence>
<evidence type="ECO:0000313" key="2">
    <source>
        <dbReference type="EMBL" id="KKK47171.1"/>
    </source>
</evidence>
<name>A0A0F8YGM4_9ZZZZ</name>
<gene>
    <name evidence="2" type="ORF">LCGC14_3157920</name>
</gene>
<accession>A0A0F8YGM4</accession>
<protein>
    <submittedName>
        <fullName evidence="2">Uncharacterized protein</fullName>
    </submittedName>
</protein>
<reference evidence="2" key="1">
    <citation type="journal article" date="2015" name="Nature">
        <title>Complex archaea that bridge the gap between prokaryotes and eukaryotes.</title>
        <authorList>
            <person name="Spang A."/>
            <person name="Saw J.H."/>
            <person name="Jorgensen S.L."/>
            <person name="Zaremba-Niedzwiedzka K."/>
            <person name="Martijn J."/>
            <person name="Lind A.E."/>
            <person name="van Eijk R."/>
            <person name="Schleper C."/>
            <person name="Guy L."/>
            <person name="Ettema T.J."/>
        </authorList>
    </citation>
    <scope>NUCLEOTIDE SEQUENCE</scope>
</reference>
<evidence type="ECO:0000256" key="1">
    <source>
        <dbReference type="SAM" id="MobiDB-lite"/>
    </source>
</evidence>
<dbReference type="EMBL" id="LAZR01069714">
    <property type="protein sequence ID" value="KKK47171.1"/>
    <property type="molecule type" value="Genomic_DNA"/>
</dbReference>
<feature type="non-terminal residue" evidence="2">
    <location>
        <position position="1"/>
    </location>
</feature>
<feature type="compositionally biased region" description="Polar residues" evidence="1">
    <location>
        <begin position="21"/>
        <end position="31"/>
    </location>
</feature>
<proteinExistence type="predicted"/>
<organism evidence="2">
    <name type="scientific">marine sediment metagenome</name>
    <dbReference type="NCBI Taxonomy" id="412755"/>
    <lineage>
        <taxon>unclassified sequences</taxon>
        <taxon>metagenomes</taxon>
        <taxon>ecological metagenomes</taxon>
    </lineage>
</organism>
<comment type="caution">
    <text evidence="2">The sequence shown here is derived from an EMBL/GenBank/DDBJ whole genome shotgun (WGS) entry which is preliminary data.</text>
</comment>
<dbReference type="AlphaFoldDB" id="A0A0F8YGM4"/>
<feature type="region of interest" description="Disordered" evidence="1">
    <location>
        <begin position="1"/>
        <end position="41"/>
    </location>
</feature>
<feature type="compositionally biased region" description="Basic and acidic residues" evidence="1">
    <location>
        <begin position="32"/>
        <end position="41"/>
    </location>
</feature>